<comment type="caution">
    <text evidence="2">The sequence shown here is derived from an EMBL/GenBank/DDBJ whole genome shotgun (WGS) entry which is preliminary data.</text>
</comment>
<dbReference type="Proteomes" id="UP000569329">
    <property type="component" value="Unassembled WGS sequence"/>
</dbReference>
<feature type="transmembrane region" description="Helical" evidence="1">
    <location>
        <begin position="112"/>
        <end position="132"/>
    </location>
</feature>
<dbReference type="RefSeq" id="WP_182546764.1">
    <property type="nucleotide sequence ID" value="NZ_JACGWZ010000008.1"/>
</dbReference>
<sequence length="141" mass="15136">MEVLIAAAYFAPVVLVVKVFHLLLTQQLTLSRRPAGRWIEAAVLCACAGLTVFAFSPFIGFARSTREVCASSTGRGTDSFTGLDGTIFPRSFACRWDDGSSTELVPMWVNPLIFACIAGVVARAALAVDAVVRRKGADDHE</sequence>
<reference evidence="2 3" key="1">
    <citation type="submission" date="2020-07" db="EMBL/GenBank/DDBJ databases">
        <title>Sequencing the genomes of 1000 actinobacteria strains.</title>
        <authorList>
            <person name="Klenk H.-P."/>
        </authorList>
    </citation>
    <scope>NUCLEOTIDE SEQUENCE [LARGE SCALE GENOMIC DNA]</scope>
    <source>
        <strain evidence="2 3">DSM 45975</strain>
    </source>
</reference>
<gene>
    <name evidence="2" type="ORF">FHX42_005018</name>
</gene>
<keyword evidence="3" id="KW-1185">Reference proteome</keyword>
<organism evidence="2 3">
    <name type="scientific">Halosaccharopolyspora lacisalsi</name>
    <dbReference type="NCBI Taxonomy" id="1000566"/>
    <lineage>
        <taxon>Bacteria</taxon>
        <taxon>Bacillati</taxon>
        <taxon>Actinomycetota</taxon>
        <taxon>Actinomycetes</taxon>
        <taxon>Pseudonocardiales</taxon>
        <taxon>Pseudonocardiaceae</taxon>
        <taxon>Halosaccharopolyspora</taxon>
    </lineage>
</organism>
<name>A0A839E097_9PSEU</name>
<evidence type="ECO:0000313" key="2">
    <source>
        <dbReference type="EMBL" id="MBA8827622.1"/>
    </source>
</evidence>
<keyword evidence="1" id="KW-1133">Transmembrane helix</keyword>
<feature type="transmembrane region" description="Helical" evidence="1">
    <location>
        <begin position="38"/>
        <end position="59"/>
    </location>
</feature>
<evidence type="ECO:0000256" key="1">
    <source>
        <dbReference type="SAM" id="Phobius"/>
    </source>
</evidence>
<evidence type="ECO:0000313" key="3">
    <source>
        <dbReference type="Proteomes" id="UP000569329"/>
    </source>
</evidence>
<protein>
    <submittedName>
        <fullName evidence="2">Uncharacterized protein</fullName>
    </submittedName>
</protein>
<dbReference type="EMBL" id="JACGWZ010000008">
    <property type="protein sequence ID" value="MBA8827622.1"/>
    <property type="molecule type" value="Genomic_DNA"/>
</dbReference>
<keyword evidence="1" id="KW-0472">Membrane</keyword>
<keyword evidence="1" id="KW-0812">Transmembrane</keyword>
<accession>A0A839E097</accession>
<proteinExistence type="predicted"/>
<dbReference type="AlphaFoldDB" id="A0A839E097"/>
<feature type="transmembrane region" description="Helical" evidence="1">
    <location>
        <begin position="6"/>
        <end position="26"/>
    </location>
</feature>